<evidence type="ECO:0000256" key="3">
    <source>
        <dbReference type="ARBA" id="ARBA00022833"/>
    </source>
</evidence>
<dbReference type="GO" id="GO:0005829">
    <property type="term" value="C:cytosol"/>
    <property type="evidence" value="ECO:0007669"/>
    <property type="project" value="TreeGrafter"/>
</dbReference>
<dbReference type="RefSeq" id="WP_142928832.1">
    <property type="nucleotide sequence ID" value="NZ_ML660101.1"/>
</dbReference>
<comment type="cofactor">
    <cofactor evidence="8">
        <name>Mn(2+)</name>
        <dbReference type="ChEBI" id="CHEBI:29035"/>
    </cofactor>
    <cofactor evidence="8">
        <name>Fe(2+)</name>
        <dbReference type="ChEBI" id="CHEBI:29033"/>
    </cofactor>
    <text evidence="8">Binds 1 Mn(2+) or Fe(2+) ion per subunit.</text>
</comment>
<feature type="binding site" evidence="7">
    <location>
        <position position="159"/>
    </location>
    <ligand>
        <name>Zn(2+)</name>
        <dbReference type="ChEBI" id="CHEBI:29105"/>
    </ligand>
</feature>
<dbReference type="PANTHER" id="PTHR33202:SF6">
    <property type="entry name" value="ZINC UPTAKE REGULATION PROTEIN"/>
    <property type="match status" value="1"/>
</dbReference>
<dbReference type="InterPro" id="IPR043135">
    <property type="entry name" value="Fur_C"/>
</dbReference>
<keyword evidence="6" id="KW-0804">Transcription</keyword>
<comment type="similarity">
    <text evidence="1">Belongs to the Fur family.</text>
</comment>
<proteinExistence type="inferred from homology"/>
<feature type="binding site" evidence="7">
    <location>
        <position position="122"/>
    </location>
    <ligand>
        <name>Zn(2+)</name>
        <dbReference type="ChEBI" id="CHEBI:29105"/>
    </ligand>
</feature>
<dbReference type="Gene3D" id="1.10.10.10">
    <property type="entry name" value="Winged helix-like DNA-binding domain superfamily/Winged helix DNA-binding domain"/>
    <property type="match status" value="1"/>
</dbReference>
<keyword evidence="10" id="KW-1185">Reference proteome</keyword>
<feature type="binding site" evidence="7">
    <location>
        <position position="119"/>
    </location>
    <ligand>
        <name>Zn(2+)</name>
        <dbReference type="ChEBI" id="CHEBI:29105"/>
    </ligand>
</feature>
<keyword evidence="2" id="KW-0678">Repressor</keyword>
<accession>A0A545T0L0</accession>
<dbReference type="SUPFAM" id="SSF46785">
    <property type="entry name" value="Winged helix' DNA-binding domain"/>
    <property type="match status" value="1"/>
</dbReference>
<evidence type="ECO:0000256" key="5">
    <source>
        <dbReference type="ARBA" id="ARBA00023125"/>
    </source>
</evidence>
<comment type="caution">
    <text evidence="9">The sequence shown here is derived from an EMBL/GenBank/DDBJ whole genome shotgun (WGS) entry which is preliminary data.</text>
</comment>
<evidence type="ECO:0000256" key="7">
    <source>
        <dbReference type="PIRSR" id="PIRSR602481-1"/>
    </source>
</evidence>
<dbReference type="OrthoDB" id="9801127at2"/>
<keyword evidence="7" id="KW-0479">Metal-binding</keyword>
<feature type="binding site" evidence="8">
    <location>
        <position position="110"/>
    </location>
    <ligand>
        <name>Fe cation</name>
        <dbReference type="ChEBI" id="CHEBI:24875"/>
    </ligand>
</feature>
<dbReference type="GO" id="GO:0045892">
    <property type="term" value="P:negative regulation of DNA-templated transcription"/>
    <property type="evidence" value="ECO:0007669"/>
    <property type="project" value="TreeGrafter"/>
</dbReference>
<sequence length="168" mass="18246">MSATPSETLPLACRRHDHQSCIEGAITTAAKICQAKAVKLTPLRRQVLALVWQSHKPLGAYTLIDMLAAADTRRVAPPTVYRALEFLLEHRLIHRIDSLNAYIGCPDPGHHHHNYFLICLDCGIAAECPTQYLSPAIEAAATAAGFAISSQSVEIVGRCPACRKHADA</sequence>
<evidence type="ECO:0000256" key="2">
    <source>
        <dbReference type="ARBA" id="ARBA00022491"/>
    </source>
</evidence>
<feature type="binding site" evidence="7">
    <location>
        <position position="162"/>
    </location>
    <ligand>
        <name>Zn(2+)</name>
        <dbReference type="ChEBI" id="CHEBI:29105"/>
    </ligand>
</feature>
<evidence type="ECO:0000256" key="8">
    <source>
        <dbReference type="PIRSR" id="PIRSR602481-2"/>
    </source>
</evidence>
<dbReference type="GO" id="GO:0008270">
    <property type="term" value="F:zinc ion binding"/>
    <property type="evidence" value="ECO:0007669"/>
    <property type="project" value="TreeGrafter"/>
</dbReference>
<dbReference type="PANTHER" id="PTHR33202">
    <property type="entry name" value="ZINC UPTAKE REGULATION PROTEIN"/>
    <property type="match status" value="1"/>
</dbReference>
<keyword evidence="3 7" id="KW-0862">Zinc</keyword>
<evidence type="ECO:0000313" key="9">
    <source>
        <dbReference type="EMBL" id="TQV70731.1"/>
    </source>
</evidence>
<protein>
    <submittedName>
        <fullName evidence="9">Transcriptional repressor</fullName>
    </submittedName>
</protein>
<dbReference type="Proteomes" id="UP000319732">
    <property type="component" value="Unassembled WGS sequence"/>
</dbReference>
<dbReference type="Pfam" id="PF01475">
    <property type="entry name" value="FUR"/>
    <property type="match status" value="1"/>
</dbReference>
<evidence type="ECO:0000256" key="4">
    <source>
        <dbReference type="ARBA" id="ARBA00023015"/>
    </source>
</evidence>
<dbReference type="EMBL" id="VHSG01000023">
    <property type="protein sequence ID" value="TQV70731.1"/>
    <property type="molecule type" value="Genomic_DNA"/>
</dbReference>
<dbReference type="AlphaFoldDB" id="A0A545T0L0"/>
<dbReference type="InterPro" id="IPR002481">
    <property type="entry name" value="FUR"/>
</dbReference>
<organism evidence="9 10">
    <name type="scientific">Exilibacterium tricleocarpae</name>
    <dbReference type="NCBI Taxonomy" id="2591008"/>
    <lineage>
        <taxon>Bacteria</taxon>
        <taxon>Pseudomonadati</taxon>
        <taxon>Pseudomonadota</taxon>
        <taxon>Gammaproteobacteria</taxon>
        <taxon>Cellvibrionales</taxon>
        <taxon>Cellvibrionaceae</taxon>
        <taxon>Exilibacterium</taxon>
    </lineage>
</organism>
<keyword evidence="5" id="KW-0238">DNA-binding</keyword>
<gene>
    <name evidence="9" type="ORF">FKG94_20595</name>
</gene>
<evidence type="ECO:0000256" key="6">
    <source>
        <dbReference type="ARBA" id="ARBA00023163"/>
    </source>
</evidence>
<dbReference type="InterPro" id="IPR036388">
    <property type="entry name" value="WH-like_DNA-bd_sf"/>
</dbReference>
<dbReference type="InterPro" id="IPR036390">
    <property type="entry name" value="WH_DNA-bd_sf"/>
</dbReference>
<name>A0A545T0L0_9GAMM</name>
<dbReference type="Gene3D" id="3.30.1490.190">
    <property type="match status" value="1"/>
</dbReference>
<dbReference type="GO" id="GO:1900376">
    <property type="term" value="P:regulation of secondary metabolite biosynthetic process"/>
    <property type="evidence" value="ECO:0007669"/>
    <property type="project" value="TreeGrafter"/>
</dbReference>
<keyword evidence="8" id="KW-0408">Iron</keyword>
<comment type="cofactor">
    <cofactor evidence="7">
        <name>Zn(2+)</name>
        <dbReference type="ChEBI" id="CHEBI:29105"/>
    </cofactor>
    <text evidence="7">Binds 1 zinc ion per subunit.</text>
</comment>
<reference evidence="9 10" key="1">
    <citation type="submission" date="2019-06" db="EMBL/GenBank/DDBJ databases">
        <title>Whole genome sequence for Cellvibrionaceae sp. R142.</title>
        <authorList>
            <person name="Wang G."/>
        </authorList>
    </citation>
    <scope>NUCLEOTIDE SEQUENCE [LARGE SCALE GENOMIC DNA]</scope>
    <source>
        <strain evidence="9 10">R142</strain>
    </source>
</reference>
<evidence type="ECO:0000313" key="10">
    <source>
        <dbReference type="Proteomes" id="UP000319732"/>
    </source>
</evidence>
<keyword evidence="4" id="KW-0805">Transcription regulation</keyword>
<dbReference type="GO" id="GO:0000976">
    <property type="term" value="F:transcription cis-regulatory region binding"/>
    <property type="evidence" value="ECO:0007669"/>
    <property type="project" value="TreeGrafter"/>
</dbReference>
<evidence type="ECO:0000256" key="1">
    <source>
        <dbReference type="ARBA" id="ARBA00007957"/>
    </source>
</evidence>
<dbReference type="GO" id="GO:0003700">
    <property type="term" value="F:DNA-binding transcription factor activity"/>
    <property type="evidence" value="ECO:0007669"/>
    <property type="project" value="InterPro"/>
</dbReference>